<dbReference type="InterPro" id="IPR018649">
    <property type="entry name" value="SHOCT"/>
</dbReference>
<sequence>MREEGKVKVDQTVVHGDYVDDRDTIVKDSVLNRSNVGGGGDDKITKLEKLAEMKEKGIIDDDEFKQMKMEILGK</sequence>
<name>A0A1J5SZW2_9ARCH</name>
<accession>A0A1J5SZW2</accession>
<dbReference type="Pfam" id="PF09851">
    <property type="entry name" value="SHOCT"/>
    <property type="match status" value="1"/>
</dbReference>
<organism evidence="2 3">
    <name type="scientific">Marine Group III euryarchaeote CG-Bathy1</name>
    <dbReference type="NCBI Taxonomy" id="1889001"/>
    <lineage>
        <taxon>Archaea</taxon>
        <taxon>Methanobacteriati</taxon>
        <taxon>Thermoplasmatota</taxon>
        <taxon>Thermoplasmata</taxon>
        <taxon>Candidatus Thermoprofundales</taxon>
    </lineage>
</organism>
<gene>
    <name evidence="2" type="ORF">BEU04_03340</name>
</gene>
<evidence type="ECO:0000313" key="2">
    <source>
        <dbReference type="EMBL" id="OIR14121.1"/>
    </source>
</evidence>
<protein>
    <recommendedName>
        <fullName evidence="1">SHOCT domain-containing protein</fullName>
    </recommendedName>
</protein>
<reference evidence="2 3" key="1">
    <citation type="submission" date="2016-08" db="EMBL/GenBank/DDBJ databases">
        <title>New Insights into Marine Group III Euryarchaeota, from dark to light.</title>
        <authorList>
            <person name="Haro-Moreno J.M."/>
            <person name="Rodriguez-Valera F."/>
            <person name="Lopez-Garcia P."/>
            <person name="Moreira D."/>
            <person name="Martin-Cuadrado A.B."/>
        </authorList>
    </citation>
    <scope>NUCLEOTIDE SEQUENCE [LARGE SCALE GENOMIC DNA]</scope>
    <source>
        <strain evidence="2">CG-Bathy1</strain>
    </source>
</reference>
<comment type="caution">
    <text evidence="2">The sequence shown here is derived from an EMBL/GenBank/DDBJ whole genome shotgun (WGS) entry which is preliminary data.</text>
</comment>
<proteinExistence type="predicted"/>
<dbReference type="Proteomes" id="UP000183815">
    <property type="component" value="Unassembled WGS sequence"/>
</dbReference>
<evidence type="ECO:0000313" key="3">
    <source>
        <dbReference type="Proteomes" id="UP000183815"/>
    </source>
</evidence>
<dbReference type="EMBL" id="MIYU01000020">
    <property type="protein sequence ID" value="OIR14121.1"/>
    <property type="molecule type" value="Genomic_DNA"/>
</dbReference>
<feature type="domain" description="SHOCT" evidence="1">
    <location>
        <begin position="46"/>
        <end position="72"/>
    </location>
</feature>
<dbReference type="AlphaFoldDB" id="A0A1J5SZW2"/>
<evidence type="ECO:0000259" key="1">
    <source>
        <dbReference type="Pfam" id="PF09851"/>
    </source>
</evidence>